<dbReference type="Proteomes" id="UP001458415">
    <property type="component" value="Unassembled WGS sequence"/>
</dbReference>
<feature type="compositionally biased region" description="Low complexity" evidence="1">
    <location>
        <begin position="40"/>
        <end position="75"/>
    </location>
</feature>
<feature type="compositionally biased region" description="Basic and acidic residues" evidence="1">
    <location>
        <begin position="81"/>
        <end position="102"/>
    </location>
</feature>
<organism evidence="3 4">
    <name type="scientific">Streptomyces carpinensis</name>
    <dbReference type="NCBI Taxonomy" id="66369"/>
    <lineage>
        <taxon>Bacteria</taxon>
        <taxon>Bacillati</taxon>
        <taxon>Actinomycetota</taxon>
        <taxon>Actinomycetes</taxon>
        <taxon>Kitasatosporales</taxon>
        <taxon>Streptomycetaceae</taxon>
        <taxon>Streptomyces</taxon>
    </lineage>
</organism>
<comment type="caution">
    <text evidence="3">The sequence shown here is derived from an EMBL/GenBank/DDBJ whole genome shotgun (WGS) entry which is preliminary data.</text>
</comment>
<accession>A0ABV1VY97</accession>
<reference evidence="3 4" key="1">
    <citation type="submission" date="2024-06" db="EMBL/GenBank/DDBJ databases">
        <title>The Natural Products Discovery Center: Release of the First 8490 Sequenced Strains for Exploring Actinobacteria Biosynthetic Diversity.</title>
        <authorList>
            <person name="Kalkreuter E."/>
            <person name="Kautsar S.A."/>
            <person name="Yang D."/>
            <person name="Bader C.D."/>
            <person name="Teijaro C.N."/>
            <person name="Fluegel L."/>
            <person name="Davis C.M."/>
            <person name="Simpson J.R."/>
            <person name="Lauterbach L."/>
            <person name="Steele A.D."/>
            <person name="Gui C."/>
            <person name="Meng S."/>
            <person name="Li G."/>
            <person name="Viehrig K."/>
            <person name="Ye F."/>
            <person name="Su P."/>
            <person name="Kiefer A.F."/>
            <person name="Nichols A."/>
            <person name="Cepeda A.J."/>
            <person name="Yan W."/>
            <person name="Fan B."/>
            <person name="Jiang Y."/>
            <person name="Adhikari A."/>
            <person name="Zheng C.-J."/>
            <person name="Schuster L."/>
            <person name="Cowan T.M."/>
            <person name="Smanski M.J."/>
            <person name="Chevrette M.G."/>
            <person name="De Carvalho L.P.S."/>
            <person name="Shen B."/>
        </authorList>
    </citation>
    <scope>NUCLEOTIDE SEQUENCE [LARGE SCALE GENOMIC DNA]</scope>
    <source>
        <strain evidence="3 4">NPDC000634</strain>
    </source>
</reference>
<dbReference type="EMBL" id="JBEPCU010000077">
    <property type="protein sequence ID" value="MER6976911.1"/>
    <property type="molecule type" value="Genomic_DNA"/>
</dbReference>
<evidence type="ECO:0000313" key="3">
    <source>
        <dbReference type="EMBL" id="MER6976911.1"/>
    </source>
</evidence>
<keyword evidence="4" id="KW-1185">Reference proteome</keyword>
<keyword evidence="2" id="KW-0732">Signal</keyword>
<feature type="chain" id="PRO_5045374824" evidence="2">
    <location>
        <begin position="27"/>
        <end position="205"/>
    </location>
</feature>
<evidence type="ECO:0000256" key="1">
    <source>
        <dbReference type="SAM" id="MobiDB-lite"/>
    </source>
</evidence>
<gene>
    <name evidence="3" type="ORF">ABT317_07710</name>
</gene>
<feature type="region of interest" description="Disordered" evidence="1">
    <location>
        <begin position="29"/>
        <end position="102"/>
    </location>
</feature>
<feature type="signal peptide" evidence="2">
    <location>
        <begin position="1"/>
        <end position="26"/>
    </location>
</feature>
<dbReference type="RefSeq" id="WP_143668080.1">
    <property type="nucleotide sequence ID" value="NZ_MUBM01000154.1"/>
</dbReference>
<name>A0ABV1VY97_9ACTN</name>
<evidence type="ECO:0000313" key="4">
    <source>
        <dbReference type="Proteomes" id="UP001458415"/>
    </source>
</evidence>
<evidence type="ECO:0000256" key="2">
    <source>
        <dbReference type="SAM" id="SignalP"/>
    </source>
</evidence>
<sequence>MPTRTFVVAAAGVGAALLTATGITYAATTGSAPDSKPAHRAAAPAHRAAAPAQKAAQPAQKAAQPAQKTAPDTAPSGRGDSGGEKNEGRDREGGGRGHDHEEKGWIYFNERAYSASAEGCISAASGLGSNSFNIFNDSRKTVEVFRGFTCDGGAPVATVSPHGATNGVVTSTTQEGMFGNGIPGAFFGDDGVVGSFRVIGDRDEW</sequence>
<protein>
    <submittedName>
        <fullName evidence="3">Uncharacterized protein</fullName>
    </submittedName>
</protein>
<proteinExistence type="predicted"/>